<dbReference type="EMBL" id="VLKK01000002">
    <property type="protein sequence ID" value="TWH96643.1"/>
    <property type="molecule type" value="Genomic_DNA"/>
</dbReference>
<dbReference type="Proteomes" id="UP000316624">
    <property type="component" value="Unassembled WGS sequence"/>
</dbReference>
<dbReference type="SUPFAM" id="SSF54427">
    <property type="entry name" value="NTF2-like"/>
    <property type="match status" value="1"/>
</dbReference>
<keyword evidence="3" id="KW-1185">Reference proteome</keyword>
<comment type="caution">
    <text evidence="2">The sequence shown here is derived from an EMBL/GenBank/DDBJ whole genome shotgun (WGS) entry which is preliminary data.</text>
</comment>
<name>A0A562KN35_SPHWJ</name>
<proteinExistence type="predicted"/>
<evidence type="ECO:0000313" key="2">
    <source>
        <dbReference type="EMBL" id="TWH96643.1"/>
    </source>
</evidence>
<evidence type="ECO:0000313" key="3">
    <source>
        <dbReference type="Proteomes" id="UP000316624"/>
    </source>
</evidence>
<protein>
    <submittedName>
        <fullName evidence="2">SnoaL-like protein</fullName>
    </submittedName>
</protein>
<feature type="domain" description="SnoaL-like" evidence="1">
    <location>
        <begin position="9"/>
        <end position="128"/>
    </location>
</feature>
<accession>A0A562KN35</accession>
<dbReference type="RefSeq" id="WP_021246024.1">
    <property type="nucleotide sequence ID" value="NZ_JACIIY010000009.1"/>
</dbReference>
<dbReference type="Pfam" id="PF13577">
    <property type="entry name" value="SnoaL_4"/>
    <property type="match status" value="1"/>
</dbReference>
<organism evidence="2 3">
    <name type="scientific">Sphingobium wenxiniae (strain DSM 21828 / CGMCC 1.7748 / JZ-1)</name>
    <dbReference type="NCBI Taxonomy" id="595605"/>
    <lineage>
        <taxon>Bacteria</taxon>
        <taxon>Pseudomonadati</taxon>
        <taxon>Pseudomonadota</taxon>
        <taxon>Alphaproteobacteria</taxon>
        <taxon>Sphingomonadales</taxon>
        <taxon>Sphingomonadaceae</taxon>
        <taxon>Sphingobium</taxon>
    </lineage>
</organism>
<gene>
    <name evidence="2" type="ORF">IQ35_00574</name>
</gene>
<evidence type="ECO:0000259" key="1">
    <source>
        <dbReference type="Pfam" id="PF13577"/>
    </source>
</evidence>
<dbReference type="InterPro" id="IPR032710">
    <property type="entry name" value="NTF2-like_dom_sf"/>
</dbReference>
<reference evidence="2 3" key="1">
    <citation type="journal article" date="2015" name="Stand. Genomic Sci.">
        <title>Genomic Encyclopedia of Bacterial and Archaeal Type Strains, Phase III: the genomes of soil and plant-associated and newly described type strains.</title>
        <authorList>
            <person name="Whitman W.B."/>
            <person name="Woyke T."/>
            <person name="Klenk H.P."/>
            <person name="Zhou Y."/>
            <person name="Lilburn T.G."/>
            <person name="Beck B.J."/>
            <person name="De Vos P."/>
            <person name="Vandamme P."/>
            <person name="Eisen J.A."/>
            <person name="Garrity G."/>
            <person name="Hugenholtz P."/>
            <person name="Kyrpides N.C."/>
        </authorList>
    </citation>
    <scope>NUCLEOTIDE SEQUENCE [LARGE SCALE GENOMIC DNA]</scope>
    <source>
        <strain evidence="2 3">CGMCC 1.7748</strain>
    </source>
</reference>
<dbReference type="InterPro" id="IPR037401">
    <property type="entry name" value="SnoaL-like"/>
</dbReference>
<dbReference type="CDD" id="cd00531">
    <property type="entry name" value="NTF2_like"/>
    <property type="match status" value="1"/>
</dbReference>
<dbReference type="Gene3D" id="3.10.450.50">
    <property type="match status" value="1"/>
</dbReference>
<dbReference type="AlphaFoldDB" id="A0A562KN35"/>
<sequence length="137" mass="15373">MTYDEENIARAAIRHTQSIYNSAGDRGKVDDMITAFAPDGVLDIESEAFTGPEAIKAFINNVAAGATTAKLAGSRHHLTTSRIEFDGDDAAQGWTYFFVMRQGAVIQEGTYIDRYRRIDGRWLIAHRRVKMLYDIAR</sequence>